<sequence length="126" mass="14376">AQHVIKLQFFFQKIRTGAENLTQDSSTLATTTITTTATNADSSLFLSSDPEDLGQMSDEVNFNVESNELNVIHSRPDTNPNDIDYYVLNKLSIDDHLKYSLLTNHFKPDNKYSFPTLYSDDREHSR</sequence>
<name>A0A815L4F1_9BILA</name>
<evidence type="ECO:0000313" key="2">
    <source>
        <dbReference type="Proteomes" id="UP000663882"/>
    </source>
</evidence>
<gene>
    <name evidence="1" type="ORF">RFH988_LOCUS34766</name>
</gene>
<dbReference type="AlphaFoldDB" id="A0A815L4F1"/>
<dbReference type="OrthoDB" id="5984915at2759"/>
<dbReference type="EMBL" id="CAJNOO010004960">
    <property type="protein sequence ID" value="CAF1399417.1"/>
    <property type="molecule type" value="Genomic_DNA"/>
</dbReference>
<organism evidence="1 2">
    <name type="scientific">Rotaria sordida</name>
    <dbReference type="NCBI Taxonomy" id="392033"/>
    <lineage>
        <taxon>Eukaryota</taxon>
        <taxon>Metazoa</taxon>
        <taxon>Spiralia</taxon>
        <taxon>Gnathifera</taxon>
        <taxon>Rotifera</taxon>
        <taxon>Eurotatoria</taxon>
        <taxon>Bdelloidea</taxon>
        <taxon>Philodinida</taxon>
        <taxon>Philodinidae</taxon>
        <taxon>Rotaria</taxon>
    </lineage>
</organism>
<accession>A0A815L4F1</accession>
<evidence type="ECO:0000313" key="1">
    <source>
        <dbReference type="EMBL" id="CAF1399417.1"/>
    </source>
</evidence>
<feature type="non-terminal residue" evidence="1">
    <location>
        <position position="1"/>
    </location>
</feature>
<reference evidence="1" key="1">
    <citation type="submission" date="2021-02" db="EMBL/GenBank/DDBJ databases">
        <authorList>
            <person name="Nowell W R."/>
        </authorList>
    </citation>
    <scope>NUCLEOTIDE SEQUENCE</scope>
</reference>
<proteinExistence type="predicted"/>
<protein>
    <submittedName>
        <fullName evidence="1">Uncharacterized protein</fullName>
    </submittedName>
</protein>
<dbReference type="Proteomes" id="UP000663882">
    <property type="component" value="Unassembled WGS sequence"/>
</dbReference>
<comment type="caution">
    <text evidence="1">The sequence shown here is derived from an EMBL/GenBank/DDBJ whole genome shotgun (WGS) entry which is preliminary data.</text>
</comment>